<dbReference type="PANTHER" id="PTHR43546:SF3">
    <property type="entry name" value="UPF0173 METAL-DEPENDENT HYDROLASE MJ1163"/>
    <property type="match status" value="1"/>
</dbReference>
<keyword evidence="3" id="KW-1185">Reference proteome</keyword>
<reference evidence="2" key="2">
    <citation type="submission" date="2020-09" db="EMBL/GenBank/DDBJ databases">
        <authorList>
            <person name="Sun Q."/>
            <person name="Zhou Y."/>
        </authorList>
    </citation>
    <scope>NUCLEOTIDE SEQUENCE</scope>
    <source>
        <strain evidence="2">CGMCC 4.7308</strain>
    </source>
</reference>
<dbReference type="RefSeq" id="WP_188940352.1">
    <property type="nucleotide sequence ID" value="NZ_BMNA01000002.1"/>
</dbReference>
<gene>
    <name evidence="2" type="ORF">GCM10011594_09330</name>
</gene>
<dbReference type="Proteomes" id="UP000655208">
    <property type="component" value="Unassembled WGS sequence"/>
</dbReference>
<organism evidence="2 3">
    <name type="scientific">Nakamurella endophytica</name>
    <dbReference type="NCBI Taxonomy" id="1748367"/>
    <lineage>
        <taxon>Bacteria</taxon>
        <taxon>Bacillati</taxon>
        <taxon>Actinomycetota</taxon>
        <taxon>Actinomycetes</taxon>
        <taxon>Nakamurellales</taxon>
        <taxon>Nakamurellaceae</taxon>
        <taxon>Nakamurella</taxon>
    </lineage>
</organism>
<evidence type="ECO:0000259" key="1">
    <source>
        <dbReference type="Pfam" id="PF12706"/>
    </source>
</evidence>
<dbReference type="InterPro" id="IPR001279">
    <property type="entry name" value="Metallo-B-lactamas"/>
</dbReference>
<protein>
    <recommendedName>
        <fullName evidence="1">Metallo-beta-lactamase domain-containing protein</fullName>
    </recommendedName>
</protein>
<feature type="domain" description="Metallo-beta-lactamase" evidence="1">
    <location>
        <begin position="23"/>
        <end position="204"/>
    </location>
</feature>
<dbReference type="InterPro" id="IPR036866">
    <property type="entry name" value="RibonucZ/Hydroxyglut_hydro"/>
</dbReference>
<proteinExistence type="predicted"/>
<dbReference type="Gene3D" id="3.60.15.10">
    <property type="entry name" value="Ribonuclease Z/Hydroxyacylglutathione hydrolase-like"/>
    <property type="match status" value="1"/>
</dbReference>
<reference evidence="2" key="1">
    <citation type="journal article" date="2014" name="Int. J. Syst. Evol. Microbiol.">
        <title>Complete genome sequence of Corynebacterium casei LMG S-19264T (=DSM 44701T), isolated from a smear-ripened cheese.</title>
        <authorList>
            <consortium name="US DOE Joint Genome Institute (JGI-PGF)"/>
            <person name="Walter F."/>
            <person name="Albersmeier A."/>
            <person name="Kalinowski J."/>
            <person name="Ruckert C."/>
        </authorList>
    </citation>
    <scope>NUCLEOTIDE SEQUENCE</scope>
    <source>
        <strain evidence="2">CGMCC 4.7308</strain>
    </source>
</reference>
<name>A0A917WD41_9ACTN</name>
<evidence type="ECO:0000313" key="3">
    <source>
        <dbReference type="Proteomes" id="UP000655208"/>
    </source>
</evidence>
<dbReference type="PANTHER" id="PTHR43546">
    <property type="entry name" value="UPF0173 METAL-DEPENDENT HYDROLASE MJ1163-RELATED"/>
    <property type="match status" value="1"/>
</dbReference>
<dbReference type="InterPro" id="IPR050114">
    <property type="entry name" value="UPF0173_UPF0282_UlaG_hydrolase"/>
</dbReference>
<dbReference type="EMBL" id="BMNA01000002">
    <property type="protein sequence ID" value="GGL91679.1"/>
    <property type="molecule type" value="Genomic_DNA"/>
</dbReference>
<dbReference type="AlphaFoldDB" id="A0A917WD41"/>
<dbReference type="Pfam" id="PF12706">
    <property type="entry name" value="Lactamase_B_2"/>
    <property type="match status" value="1"/>
</dbReference>
<dbReference type="SUPFAM" id="SSF56281">
    <property type="entry name" value="Metallo-hydrolase/oxidoreductase"/>
    <property type="match status" value="1"/>
</dbReference>
<evidence type="ECO:0000313" key="2">
    <source>
        <dbReference type="EMBL" id="GGL91679.1"/>
    </source>
</evidence>
<accession>A0A917WD41</accession>
<sequence>MTTPLTVTRIAHASQLITIGDLRILTDPWFTQTATYYHGEPVARGVASLGPIDAVVVTHEHYDHCDLDALLAGGFDPGTPLVGPGTVTTLAAGKGFTDLHTVEAWETAGVGDLTVTATPGKHGVHEVTFVLAAYGRTVFFGGDSLRIPELDQIPDRLGPIDLAILPVNGLCIRPAAFEQVVMDAEQAADLTAVLQPTLAIPHHYAFHSGFLGDRMITRADQDPRHYTDALARLAPEITARIVLPGVEVTVPTRPVVTGRRR</sequence>
<comment type="caution">
    <text evidence="2">The sequence shown here is derived from an EMBL/GenBank/DDBJ whole genome shotgun (WGS) entry which is preliminary data.</text>
</comment>